<dbReference type="EMBL" id="QXQA01000003">
    <property type="protein sequence ID" value="RIX53969.1"/>
    <property type="molecule type" value="Genomic_DNA"/>
</dbReference>
<dbReference type="GO" id="GO:0032259">
    <property type="term" value="P:methylation"/>
    <property type="evidence" value="ECO:0007669"/>
    <property type="project" value="UniProtKB-KW"/>
</dbReference>
<dbReference type="Pfam" id="PF08241">
    <property type="entry name" value="Methyltransf_11"/>
    <property type="match status" value="1"/>
</dbReference>
<sequence length="199" mass="22952">MNKQKQIRIFDKQAERYANLREKESQRRWRRQLLESASGRVLELAVGAGANFPYYPKHVQITAVDFSALMLEKAKNAAVRNHVDAAFIRADIEELDFPDGTFDTIVSTLSLCSYDEPQMVLGRLKRWCKPDGAMLFMEHGISSKRLVSAIQRTLDPVLYRMIGCHHNRNMAELIEQAGISILSVERHWLDMFYIIRAKP</sequence>
<dbReference type="InterPro" id="IPR013216">
    <property type="entry name" value="Methyltransf_11"/>
</dbReference>
<dbReference type="InterPro" id="IPR052356">
    <property type="entry name" value="Thiol_S-MT"/>
</dbReference>
<dbReference type="SUPFAM" id="SSF53335">
    <property type="entry name" value="S-adenosyl-L-methionine-dependent methyltransferases"/>
    <property type="match status" value="1"/>
</dbReference>
<keyword evidence="2" id="KW-0489">Methyltransferase</keyword>
<dbReference type="PANTHER" id="PTHR45036:SF1">
    <property type="entry name" value="METHYLTRANSFERASE LIKE 7A"/>
    <property type="match status" value="1"/>
</dbReference>
<dbReference type="InterPro" id="IPR029063">
    <property type="entry name" value="SAM-dependent_MTases_sf"/>
</dbReference>
<evidence type="ECO:0000313" key="3">
    <source>
        <dbReference type="Proteomes" id="UP000266482"/>
    </source>
</evidence>
<dbReference type="AlphaFoldDB" id="A0A3A1UZF2"/>
<dbReference type="Proteomes" id="UP000266482">
    <property type="component" value="Unassembled WGS sequence"/>
</dbReference>
<comment type="caution">
    <text evidence="2">The sequence shown here is derived from an EMBL/GenBank/DDBJ whole genome shotgun (WGS) entry which is preliminary data.</text>
</comment>
<gene>
    <name evidence="2" type="ORF">D3P08_06880</name>
</gene>
<reference evidence="2 3" key="1">
    <citation type="submission" date="2018-09" db="EMBL/GenBank/DDBJ databases">
        <title>Paenibacillus aracenensis nov. sp. isolated from a cave in southern Spain.</title>
        <authorList>
            <person name="Jurado V."/>
            <person name="Gutierrez-Patricio S."/>
            <person name="Gonzalez-Pimentel J.L."/>
            <person name="Miller A.Z."/>
            <person name="Laiz L."/>
            <person name="Saiz-Jimenez C."/>
        </authorList>
    </citation>
    <scope>NUCLEOTIDE SEQUENCE [LARGE SCALE GENOMIC DNA]</scope>
    <source>
        <strain evidence="2 3">DSM 22867</strain>
    </source>
</reference>
<dbReference type="CDD" id="cd02440">
    <property type="entry name" value="AdoMet_MTases"/>
    <property type="match status" value="1"/>
</dbReference>
<keyword evidence="2" id="KW-0808">Transferase</keyword>
<evidence type="ECO:0000313" key="2">
    <source>
        <dbReference type="EMBL" id="RIX53969.1"/>
    </source>
</evidence>
<dbReference type="PANTHER" id="PTHR45036">
    <property type="entry name" value="METHYLTRANSFERASE LIKE 7B"/>
    <property type="match status" value="1"/>
</dbReference>
<proteinExistence type="predicted"/>
<organism evidence="2 3">
    <name type="scientific">Paenibacillus nanensis</name>
    <dbReference type="NCBI Taxonomy" id="393251"/>
    <lineage>
        <taxon>Bacteria</taxon>
        <taxon>Bacillati</taxon>
        <taxon>Bacillota</taxon>
        <taxon>Bacilli</taxon>
        <taxon>Bacillales</taxon>
        <taxon>Paenibacillaceae</taxon>
        <taxon>Paenibacillus</taxon>
    </lineage>
</organism>
<name>A0A3A1UZF2_9BACL</name>
<evidence type="ECO:0000259" key="1">
    <source>
        <dbReference type="Pfam" id="PF08241"/>
    </source>
</evidence>
<dbReference type="OrthoDB" id="9772751at2"/>
<protein>
    <submittedName>
        <fullName evidence="2">Class I SAM-dependent methyltransferase</fullName>
    </submittedName>
</protein>
<dbReference type="RefSeq" id="WP_119598715.1">
    <property type="nucleotide sequence ID" value="NZ_QXQA01000003.1"/>
</dbReference>
<accession>A0A3A1UZF2</accession>
<dbReference type="Gene3D" id="3.40.50.150">
    <property type="entry name" value="Vaccinia Virus protein VP39"/>
    <property type="match status" value="1"/>
</dbReference>
<feature type="domain" description="Methyltransferase type 11" evidence="1">
    <location>
        <begin position="42"/>
        <end position="136"/>
    </location>
</feature>
<keyword evidence="3" id="KW-1185">Reference proteome</keyword>
<dbReference type="GO" id="GO:0008757">
    <property type="term" value="F:S-adenosylmethionine-dependent methyltransferase activity"/>
    <property type="evidence" value="ECO:0007669"/>
    <property type="project" value="InterPro"/>
</dbReference>